<dbReference type="InterPro" id="IPR003347">
    <property type="entry name" value="JmjC_dom"/>
</dbReference>
<name>A0A0M3HIZ5_ASCLU</name>
<dbReference type="GO" id="GO:0032453">
    <property type="term" value="F:histone H3K4 demethylase activity"/>
    <property type="evidence" value="ECO:0007669"/>
    <property type="project" value="TreeGrafter"/>
</dbReference>
<dbReference type="PANTHER" id="PTHR13096">
    <property type="entry name" value="MINA53 MYC INDUCED NUCLEAR ANTIGEN"/>
    <property type="match status" value="1"/>
</dbReference>
<dbReference type="EC" id="1.14.11.27" evidence="4"/>
<dbReference type="Proteomes" id="UP000036681">
    <property type="component" value="Unplaced"/>
</dbReference>
<organism evidence="6 7">
    <name type="scientific">Ascaris lumbricoides</name>
    <name type="common">Giant roundworm</name>
    <dbReference type="NCBI Taxonomy" id="6252"/>
    <lineage>
        <taxon>Eukaryota</taxon>
        <taxon>Metazoa</taxon>
        <taxon>Ecdysozoa</taxon>
        <taxon>Nematoda</taxon>
        <taxon>Chromadorea</taxon>
        <taxon>Rhabditida</taxon>
        <taxon>Spirurina</taxon>
        <taxon>Ascaridomorpha</taxon>
        <taxon>Ascaridoidea</taxon>
        <taxon>Ascarididae</taxon>
        <taxon>Ascaris</taxon>
    </lineage>
</organism>
<keyword evidence="1 4" id="KW-0479">Metal-binding</keyword>
<evidence type="ECO:0000256" key="1">
    <source>
        <dbReference type="ARBA" id="ARBA00022723"/>
    </source>
</evidence>
<keyword evidence="4" id="KW-0805">Transcription regulation</keyword>
<comment type="catalytic activity">
    <reaction evidence="3 4">
        <text>N(6),N(6)-dimethyl-L-lysyl(36)-[histone H3] + 2 2-oxoglutarate + 2 O2 = L-lysyl(36)-[histone H3] + 2 formaldehyde + 2 succinate + 2 CO2</text>
        <dbReference type="Rhea" id="RHEA:42032"/>
        <dbReference type="Rhea" id="RHEA-COMP:9785"/>
        <dbReference type="Rhea" id="RHEA-COMP:9787"/>
        <dbReference type="ChEBI" id="CHEBI:15379"/>
        <dbReference type="ChEBI" id="CHEBI:16526"/>
        <dbReference type="ChEBI" id="CHEBI:16810"/>
        <dbReference type="ChEBI" id="CHEBI:16842"/>
        <dbReference type="ChEBI" id="CHEBI:29969"/>
        <dbReference type="ChEBI" id="CHEBI:30031"/>
        <dbReference type="ChEBI" id="CHEBI:61976"/>
        <dbReference type="EC" id="1.14.11.27"/>
    </reaction>
</comment>
<dbReference type="SUPFAM" id="SSF51197">
    <property type="entry name" value="Clavaminate synthase-like"/>
    <property type="match status" value="1"/>
</dbReference>
<dbReference type="GO" id="GO:0140680">
    <property type="term" value="F:histone H3K36me/H3K36me2 demethylase activity"/>
    <property type="evidence" value="ECO:0007669"/>
    <property type="project" value="UniProtKB-EC"/>
</dbReference>
<dbReference type="WBParaSite" id="ALUE_0000149001-mRNA-1">
    <property type="protein sequence ID" value="ALUE_0000149001-mRNA-1"/>
    <property type="gene ID" value="ALUE_0000149001"/>
</dbReference>
<accession>A0A0M3HIZ5</accession>
<reference evidence="7" key="1">
    <citation type="submission" date="2017-02" db="UniProtKB">
        <authorList>
            <consortium name="WormBaseParasite"/>
        </authorList>
    </citation>
    <scope>IDENTIFICATION</scope>
</reference>
<comment type="function">
    <text evidence="4">Oxygenase that can act as both a histone lysine demethylase and a ribosomal histidine hydroxylase.</text>
</comment>
<evidence type="ECO:0000256" key="4">
    <source>
        <dbReference type="RuleBase" id="RU366061"/>
    </source>
</evidence>
<evidence type="ECO:0000313" key="6">
    <source>
        <dbReference type="Proteomes" id="UP000036681"/>
    </source>
</evidence>
<dbReference type="GO" id="GO:0005506">
    <property type="term" value="F:iron ion binding"/>
    <property type="evidence" value="ECO:0007669"/>
    <property type="project" value="UniProtKB-UniRule"/>
</dbReference>
<dbReference type="PANTHER" id="PTHR13096:SF8">
    <property type="entry name" value="RIBOSOMAL OXYGENASE 1"/>
    <property type="match status" value="1"/>
</dbReference>
<dbReference type="InterPro" id="IPR039994">
    <property type="entry name" value="NO66-like"/>
</dbReference>
<protein>
    <recommendedName>
        <fullName evidence="4">Bifunctional lysine-specific demethylase and histidyl-hydroxylase</fullName>
        <ecNumber evidence="4">1.14.11.27</ecNumber>
    </recommendedName>
</protein>
<dbReference type="Gene3D" id="2.60.120.650">
    <property type="entry name" value="Cupin"/>
    <property type="match status" value="1"/>
</dbReference>
<evidence type="ECO:0000256" key="2">
    <source>
        <dbReference type="ARBA" id="ARBA00023004"/>
    </source>
</evidence>
<evidence type="ECO:0000313" key="7">
    <source>
        <dbReference type="WBParaSite" id="ALUE_0000149001-mRNA-1"/>
    </source>
</evidence>
<evidence type="ECO:0000259" key="5">
    <source>
        <dbReference type="Pfam" id="PF08007"/>
    </source>
</evidence>
<keyword evidence="2 4" id="KW-0408">Iron</keyword>
<feature type="domain" description="JmjC" evidence="5">
    <location>
        <begin position="18"/>
        <end position="95"/>
    </location>
</feature>
<comment type="cofactor">
    <cofactor evidence="4">
        <name>Fe(2+)</name>
        <dbReference type="ChEBI" id="CHEBI:29033"/>
    </cofactor>
    <text evidence="4">Binds 1 Fe(2+) ion per subunit.</text>
</comment>
<evidence type="ECO:0000256" key="3">
    <source>
        <dbReference type="ARBA" id="ARBA00047915"/>
    </source>
</evidence>
<keyword evidence="4" id="KW-0560">Oxidoreductase</keyword>
<dbReference type="GO" id="GO:0005730">
    <property type="term" value="C:nucleolus"/>
    <property type="evidence" value="ECO:0007669"/>
    <property type="project" value="TreeGrafter"/>
</dbReference>
<keyword evidence="4" id="KW-0539">Nucleus</keyword>
<dbReference type="Pfam" id="PF08007">
    <property type="entry name" value="JmjC_2"/>
    <property type="match status" value="1"/>
</dbReference>
<keyword evidence="4" id="KW-0804">Transcription</keyword>
<dbReference type="AlphaFoldDB" id="A0A0M3HIZ5"/>
<keyword evidence="6" id="KW-1185">Reference proteome</keyword>
<sequence length="122" mass="13940">LYKYAYRSDLFQAGHSVQFVNPQTFCDSVWHLCDTTQELFGSFVGANTYLTPAGTAGFAPHWDEIDAFLLQLEGRKHWKVFAPIDDDDSLPRDSSGSLRFTKINWMEKDGDLNFRRGLTRGN</sequence>
<comment type="similarity">
    <text evidence="4">Belongs to the ROX family.</text>
</comment>
<keyword evidence="4" id="KW-0223">Dioxygenase</keyword>
<comment type="subcellular location">
    <subcellularLocation>
        <location evidence="4">Nucleus</location>
    </subcellularLocation>
</comment>
<proteinExistence type="inferred from homology"/>